<feature type="domain" description="Peptidase S26" evidence="9">
    <location>
        <begin position="45"/>
        <end position="248"/>
    </location>
</feature>
<keyword evidence="11" id="KW-1185">Reference proteome</keyword>
<dbReference type="GO" id="GO:0009003">
    <property type="term" value="F:signal peptidase activity"/>
    <property type="evidence" value="ECO:0007669"/>
    <property type="project" value="UniProtKB-EC"/>
</dbReference>
<reference evidence="10 11" key="1">
    <citation type="submission" date="2016-11" db="EMBL/GenBank/DDBJ databases">
        <authorList>
            <person name="Jaros S."/>
            <person name="Januszkiewicz K."/>
            <person name="Wedrychowicz H."/>
        </authorList>
    </citation>
    <scope>NUCLEOTIDE SEQUENCE [LARGE SCALE GENOMIC DNA]</scope>
    <source>
        <strain evidence="10 11">DSM 44523</strain>
    </source>
</reference>
<dbReference type="InterPro" id="IPR019533">
    <property type="entry name" value="Peptidase_S26"/>
</dbReference>
<evidence type="ECO:0000256" key="4">
    <source>
        <dbReference type="ARBA" id="ARBA00013208"/>
    </source>
</evidence>
<comment type="caution">
    <text evidence="7">Lacks conserved residue(s) required for the propagation of feature annotation.</text>
</comment>
<feature type="transmembrane region" description="Helical" evidence="7">
    <location>
        <begin position="47"/>
        <end position="70"/>
    </location>
</feature>
<dbReference type="InterPro" id="IPR036286">
    <property type="entry name" value="LexA/Signal_pep-like_sf"/>
</dbReference>
<dbReference type="EMBL" id="FQVN01000002">
    <property type="protein sequence ID" value="SHE93365.1"/>
    <property type="molecule type" value="Genomic_DNA"/>
</dbReference>
<gene>
    <name evidence="10" type="ORF">SAMN05444320_10217</name>
</gene>
<dbReference type="InterPro" id="IPR019758">
    <property type="entry name" value="Pept_S26A_signal_pept_1_CS"/>
</dbReference>
<keyword evidence="7" id="KW-0645">Protease</keyword>
<dbReference type="NCBIfam" id="TIGR02227">
    <property type="entry name" value="sigpep_I_bact"/>
    <property type="match status" value="1"/>
</dbReference>
<comment type="subcellular location">
    <subcellularLocation>
        <location evidence="2">Cell membrane</location>
        <topology evidence="2">Single-pass type II membrane protein</topology>
    </subcellularLocation>
    <subcellularLocation>
        <location evidence="7">Membrane</location>
        <topology evidence="7">Single-pass type II membrane protein</topology>
    </subcellularLocation>
</comment>
<dbReference type="PRINTS" id="PR00727">
    <property type="entry name" value="LEADERPTASE"/>
</dbReference>
<keyword evidence="7" id="KW-0472">Membrane</keyword>
<dbReference type="CDD" id="cd06530">
    <property type="entry name" value="S26_SPase_I"/>
    <property type="match status" value="1"/>
</dbReference>
<evidence type="ECO:0000256" key="1">
    <source>
        <dbReference type="ARBA" id="ARBA00000677"/>
    </source>
</evidence>
<accession>A0A1M4XIN2</accession>
<feature type="compositionally biased region" description="Polar residues" evidence="8">
    <location>
        <begin position="1"/>
        <end position="11"/>
    </location>
</feature>
<evidence type="ECO:0000313" key="10">
    <source>
        <dbReference type="EMBL" id="SHE93365.1"/>
    </source>
</evidence>
<evidence type="ECO:0000256" key="5">
    <source>
        <dbReference type="ARBA" id="ARBA00022801"/>
    </source>
</evidence>
<dbReference type="GO" id="GO:0004252">
    <property type="term" value="F:serine-type endopeptidase activity"/>
    <property type="evidence" value="ECO:0007669"/>
    <property type="project" value="InterPro"/>
</dbReference>
<keyword evidence="5 7" id="KW-0378">Hydrolase</keyword>
<dbReference type="PROSITE" id="PS00761">
    <property type="entry name" value="SPASE_I_3"/>
    <property type="match status" value="1"/>
</dbReference>
<name>A0A1M4XIN2_STRHI</name>
<evidence type="ECO:0000256" key="8">
    <source>
        <dbReference type="SAM" id="MobiDB-lite"/>
    </source>
</evidence>
<protein>
    <recommendedName>
        <fullName evidence="4 7">Signal peptidase I</fullName>
        <ecNumber evidence="4 7">3.4.21.89</ecNumber>
    </recommendedName>
</protein>
<dbReference type="InterPro" id="IPR000223">
    <property type="entry name" value="Pept_S26A_signal_pept_1"/>
</dbReference>
<keyword evidence="7" id="KW-1133">Transmembrane helix</keyword>
<dbReference type="Proteomes" id="UP000184501">
    <property type="component" value="Unassembled WGS sequence"/>
</dbReference>
<comment type="catalytic activity">
    <reaction evidence="1 7">
        <text>Cleavage of hydrophobic, N-terminal signal or leader sequences from secreted and periplasmic proteins.</text>
        <dbReference type="EC" id="3.4.21.89"/>
    </reaction>
</comment>
<evidence type="ECO:0000259" key="9">
    <source>
        <dbReference type="Pfam" id="PF10502"/>
    </source>
</evidence>
<dbReference type="Gene3D" id="2.10.109.10">
    <property type="entry name" value="Umud Fragment, subunit A"/>
    <property type="match status" value="1"/>
</dbReference>
<dbReference type="GO" id="GO:0006465">
    <property type="term" value="P:signal peptide processing"/>
    <property type="evidence" value="ECO:0007669"/>
    <property type="project" value="InterPro"/>
</dbReference>
<evidence type="ECO:0000256" key="7">
    <source>
        <dbReference type="RuleBase" id="RU362042"/>
    </source>
</evidence>
<dbReference type="Pfam" id="PF10502">
    <property type="entry name" value="Peptidase_S26"/>
    <property type="match status" value="1"/>
</dbReference>
<feature type="compositionally biased region" description="Low complexity" evidence="8">
    <location>
        <begin position="17"/>
        <end position="33"/>
    </location>
</feature>
<feature type="active site" evidence="6">
    <location>
        <position position="75"/>
    </location>
</feature>
<proteinExistence type="inferred from homology"/>
<evidence type="ECO:0000313" key="11">
    <source>
        <dbReference type="Proteomes" id="UP000184501"/>
    </source>
</evidence>
<feature type="transmembrane region" description="Helical" evidence="7">
    <location>
        <begin position="273"/>
        <end position="294"/>
    </location>
</feature>
<dbReference type="OrthoDB" id="9815782at2"/>
<feature type="region of interest" description="Disordered" evidence="8">
    <location>
        <begin position="1"/>
        <end position="39"/>
    </location>
</feature>
<dbReference type="GO" id="GO:0005886">
    <property type="term" value="C:plasma membrane"/>
    <property type="evidence" value="ECO:0007669"/>
    <property type="project" value="UniProtKB-SubCell"/>
</dbReference>
<dbReference type="PANTHER" id="PTHR43390:SF1">
    <property type="entry name" value="CHLOROPLAST PROCESSING PEPTIDASE"/>
    <property type="match status" value="1"/>
</dbReference>
<dbReference type="RefSeq" id="WP_073480348.1">
    <property type="nucleotide sequence ID" value="NZ_FQVN01000002.1"/>
</dbReference>
<keyword evidence="7" id="KW-0812">Transmembrane</keyword>
<dbReference type="STRING" id="2017.SAMN05444320_10217"/>
<sequence length="311" mass="33693">MSDLASSTASQDEPRHAPAAGGSSAPDASAPEPGGRRKKKGSFWREFPLLVLTALVLTFLIQTFLARVYVIPSQSMEQTLHGCTGCTNDRVLVDKVTYRFSDPEPGDVVVFKGPDSWGRNSDVAGSRSSNPVMRWFQDLASAVGIGQPDERDFVKRVIAVGGQTVEWDEEAHRVRVDGKLLDEPYLYWHNGSGPEMSPPFGRITVPAGHLWMMGDNRNFSADSRAHVDDDAQGTVPVDNVIGKARVIVLPPTRWQGIGDHNPQAQASALGAPAWQAGIPVGMGLVGAWPVLWLVRRGTCRARGIFGSAKDE</sequence>
<evidence type="ECO:0000256" key="6">
    <source>
        <dbReference type="PIRSR" id="PIRSR600223-1"/>
    </source>
</evidence>
<dbReference type="AlphaFoldDB" id="A0A1M4XIN2"/>
<evidence type="ECO:0000256" key="2">
    <source>
        <dbReference type="ARBA" id="ARBA00004401"/>
    </source>
</evidence>
<dbReference type="SUPFAM" id="SSF51306">
    <property type="entry name" value="LexA/Signal peptidase"/>
    <property type="match status" value="1"/>
</dbReference>
<evidence type="ECO:0000256" key="3">
    <source>
        <dbReference type="ARBA" id="ARBA00009370"/>
    </source>
</evidence>
<feature type="active site" evidence="6">
    <location>
        <position position="155"/>
    </location>
</feature>
<organism evidence="10 11">
    <name type="scientific">Streptoalloteichus hindustanus</name>
    <dbReference type="NCBI Taxonomy" id="2017"/>
    <lineage>
        <taxon>Bacteria</taxon>
        <taxon>Bacillati</taxon>
        <taxon>Actinomycetota</taxon>
        <taxon>Actinomycetes</taxon>
        <taxon>Pseudonocardiales</taxon>
        <taxon>Pseudonocardiaceae</taxon>
        <taxon>Streptoalloteichus</taxon>
    </lineage>
</organism>
<dbReference type="EC" id="3.4.21.89" evidence="4 7"/>
<dbReference type="PANTHER" id="PTHR43390">
    <property type="entry name" value="SIGNAL PEPTIDASE I"/>
    <property type="match status" value="1"/>
</dbReference>
<comment type="similarity">
    <text evidence="3 7">Belongs to the peptidase S26 family.</text>
</comment>